<dbReference type="PANTHER" id="PTHR33972:SF2">
    <property type="entry name" value="OS04G0606700 PROTEIN"/>
    <property type="match status" value="1"/>
</dbReference>
<proteinExistence type="predicted"/>
<dbReference type="PANTHER" id="PTHR33972">
    <property type="entry name" value="EXPRESSED PROTEIN"/>
    <property type="match status" value="1"/>
</dbReference>
<name>A0AAQ3Q753_9LILI</name>
<protein>
    <submittedName>
        <fullName evidence="1">Uncharacterized protein</fullName>
    </submittedName>
</protein>
<dbReference type="AlphaFoldDB" id="A0AAQ3Q753"/>
<evidence type="ECO:0000313" key="1">
    <source>
        <dbReference type="EMBL" id="WOK98304.1"/>
    </source>
</evidence>
<keyword evidence="2" id="KW-1185">Reference proteome</keyword>
<dbReference type="EMBL" id="CP136891">
    <property type="protein sequence ID" value="WOK98304.1"/>
    <property type="molecule type" value="Genomic_DNA"/>
</dbReference>
<sequence>MPFLPGSSYWVPPLKGACVAADLVSRLSNTMTEEEIMPFTSVRGWPSLAYFVEGN</sequence>
<evidence type="ECO:0000313" key="2">
    <source>
        <dbReference type="Proteomes" id="UP001327560"/>
    </source>
</evidence>
<accession>A0AAQ3Q753</accession>
<gene>
    <name evidence="1" type="ORF">Cni_G07014</name>
</gene>
<organism evidence="1 2">
    <name type="scientific">Canna indica</name>
    <name type="common">Indian-shot</name>
    <dbReference type="NCBI Taxonomy" id="4628"/>
    <lineage>
        <taxon>Eukaryota</taxon>
        <taxon>Viridiplantae</taxon>
        <taxon>Streptophyta</taxon>
        <taxon>Embryophyta</taxon>
        <taxon>Tracheophyta</taxon>
        <taxon>Spermatophyta</taxon>
        <taxon>Magnoliopsida</taxon>
        <taxon>Liliopsida</taxon>
        <taxon>Zingiberales</taxon>
        <taxon>Cannaceae</taxon>
        <taxon>Canna</taxon>
    </lineage>
</organism>
<dbReference type="Proteomes" id="UP001327560">
    <property type="component" value="Chromosome 2"/>
</dbReference>
<reference evidence="1 2" key="1">
    <citation type="submission" date="2023-10" db="EMBL/GenBank/DDBJ databases">
        <title>Chromosome-scale genome assembly provides insights into flower coloration mechanisms of Canna indica.</title>
        <authorList>
            <person name="Li C."/>
        </authorList>
    </citation>
    <scope>NUCLEOTIDE SEQUENCE [LARGE SCALE GENOMIC DNA]</scope>
    <source>
        <tissue evidence="1">Flower</tissue>
    </source>
</reference>